<dbReference type="PRINTS" id="PR00455">
    <property type="entry name" value="HTHTETR"/>
</dbReference>
<feature type="DNA-binding region" description="H-T-H motif" evidence="2">
    <location>
        <begin position="36"/>
        <end position="55"/>
    </location>
</feature>
<dbReference type="PANTHER" id="PTHR30055">
    <property type="entry name" value="HTH-TYPE TRANSCRIPTIONAL REGULATOR RUTR"/>
    <property type="match status" value="1"/>
</dbReference>
<comment type="caution">
    <text evidence="4">The sequence shown here is derived from an EMBL/GenBank/DDBJ whole genome shotgun (WGS) entry which is preliminary data.</text>
</comment>
<dbReference type="InterPro" id="IPR009057">
    <property type="entry name" value="Homeodomain-like_sf"/>
</dbReference>
<sequence>MERRKKRISKVRDMKINLILDAALKVFSECGFHDTRLEDIALEAGFSKASLYNYYEDKESIFLNVAIREYDMLFDKIGCGHLALDKGAPIEENLRRFFTTVFRSFGEHFAFILAMEEFHVFKLMSSYFARDSEKQMKDAYLKSKQDFNNLLLDIISHAQQNGEIGSSLPPERLTSLIQTLVLGTLKVWKEDRVIEREIPETVEELLIFIREGFIIEKKVQE</sequence>
<keyword evidence="1 2" id="KW-0238">DNA-binding</keyword>
<dbReference type="Gene3D" id="1.10.357.10">
    <property type="entry name" value="Tetracycline Repressor, domain 2"/>
    <property type="match status" value="1"/>
</dbReference>
<dbReference type="Gene3D" id="1.10.10.60">
    <property type="entry name" value="Homeodomain-like"/>
    <property type="match status" value="1"/>
</dbReference>
<gene>
    <name evidence="4" type="ORF">CALK_0402</name>
</gene>
<dbReference type="Proteomes" id="UP000017148">
    <property type="component" value="Unassembled WGS sequence"/>
</dbReference>
<evidence type="ECO:0000256" key="2">
    <source>
        <dbReference type="PROSITE-ProRule" id="PRU00335"/>
    </source>
</evidence>
<dbReference type="Pfam" id="PF00440">
    <property type="entry name" value="TetR_N"/>
    <property type="match status" value="1"/>
</dbReference>
<dbReference type="InterPro" id="IPR036271">
    <property type="entry name" value="Tet_transcr_reg_TetR-rel_C_sf"/>
</dbReference>
<protein>
    <submittedName>
        <fullName evidence="4">TetR family transcriptional regulator</fullName>
    </submittedName>
</protein>
<dbReference type="GO" id="GO:0000976">
    <property type="term" value="F:transcription cis-regulatory region binding"/>
    <property type="evidence" value="ECO:0007669"/>
    <property type="project" value="TreeGrafter"/>
</dbReference>
<dbReference type="PANTHER" id="PTHR30055:SF226">
    <property type="entry name" value="HTH-TYPE TRANSCRIPTIONAL REGULATOR PKSA"/>
    <property type="match status" value="1"/>
</dbReference>
<organism evidence="4 5">
    <name type="scientific">Chitinivibrio alkaliphilus ACht1</name>
    <dbReference type="NCBI Taxonomy" id="1313304"/>
    <lineage>
        <taxon>Bacteria</taxon>
        <taxon>Pseudomonadati</taxon>
        <taxon>Fibrobacterota</taxon>
        <taxon>Chitinivibrionia</taxon>
        <taxon>Chitinivibrionales</taxon>
        <taxon>Chitinivibrionaceae</taxon>
        <taxon>Chitinivibrio</taxon>
    </lineage>
</organism>
<dbReference type="AlphaFoldDB" id="U7D948"/>
<evidence type="ECO:0000313" key="5">
    <source>
        <dbReference type="Proteomes" id="UP000017148"/>
    </source>
</evidence>
<dbReference type="InterPro" id="IPR050109">
    <property type="entry name" value="HTH-type_TetR-like_transc_reg"/>
</dbReference>
<dbReference type="STRING" id="1313304.CALK_0402"/>
<dbReference type="OrthoDB" id="9812993at2"/>
<evidence type="ECO:0000313" key="4">
    <source>
        <dbReference type="EMBL" id="ERP38914.1"/>
    </source>
</evidence>
<dbReference type="GO" id="GO:0003700">
    <property type="term" value="F:DNA-binding transcription factor activity"/>
    <property type="evidence" value="ECO:0007669"/>
    <property type="project" value="TreeGrafter"/>
</dbReference>
<keyword evidence="5" id="KW-1185">Reference proteome</keyword>
<reference evidence="4 5" key="1">
    <citation type="journal article" date="2013" name="Environ. Microbiol.">
        <title>Genome analysis of Chitinivibrio alkaliphilus gen. nov., sp. nov., a novel extremely haloalkaliphilic anaerobic chitinolytic bacterium from the candidate phylum Termite Group 3.</title>
        <authorList>
            <person name="Sorokin D.Y."/>
            <person name="Gumerov V.M."/>
            <person name="Rakitin A.L."/>
            <person name="Beletsky A.V."/>
            <person name="Damste J.S."/>
            <person name="Muyzer G."/>
            <person name="Mardanov A.V."/>
            <person name="Ravin N.V."/>
        </authorList>
    </citation>
    <scope>NUCLEOTIDE SEQUENCE [LARGE SCALE GENOMIC DNA]</scope>
    <source>
        <strain evidence="4 5">ACht1</strain>
    </source>
</reference>
<dbReference type="RefSeq" id="WP_022635942.1">
    <property type="nucleotide sequence ID" value="NZ_ASJR01000003.1"/>
</dbReference>
<dbReference type="SUPFAM" id="SSF48498">
    <property type="entry name" value="Tetracyclin repressor-like, C-terminal domain"/>
    <property type="match status" value="1"/>
</dbReference>
<evidence type="ECO:0000256" key="1">
    <source>
        <dbReference type="ARBA" id="ARBA00023125"/>
    </source>
</evidence>
<dbReference type="EMBL" id="ASJR01000003">
    <property type="protein sequence ID" value="ERP38914.1"/>
    <property type="molecule type" value="Genomic_DNA"/>
</dbReference>
<evidence type="ECO:0000259" key="3">
    <source>
        <dbReference type="PROSITE" id="PS50977"/>
    </source>
</evidence>
<accession>U7D948</accession>
<feature type="domain" description="HTH tetR-type" evidence="3">
    <location>
        <begin position="13"/>
        <end position="73"/>
    </location>
</feature>
<dbReference type="PROSITE" id="PS50977">
    <property type="entry name" value="HTH_TETR_2"/>
    <property type="match status" value="1"/>
</dbReference>
<name>U7D948_9BACT</name>
<dbReference type="SUPFAM" id="SSF46689">
    <property type="entry name" value="Homeodomain-like"/>
    <property type="match status" value="1"/>
</dbReference>
<proteinExistence type="predicted"/>
<dbReference type="eggNOG" id="COG1309">
    <property type="taxonomic scope" value="Bacteria"/>
</dbReference>
<dbReference type="InterPro" id="IPR001647">
    <property type="entry name" value="HTH_TetR"/>
</dbReference>